<evidence type="ECO:0000313" key="3">
    <source>
        <dbReference type="Proteomes" id="UP000639338"/>
    </source>
</evidence>
<dbReference type="PANTHER" id="PTHR46940">
    <property type="entry name" value="NKAP DOMAIN-CONTAINING 1"/>
    <property type="match status" value="1"/>
</dbReference>
<protein>
    <submittedName>
        <fullName evidence="2">Uncharacterized protein</fullName>
    </submittedName>
</protein>
<dbReference type="InterPro" id="IPR043407">
    <property type="entry name" value="Nkap_D1"/>
</dbReference>
<feature type="compositionally biased region" description="Basic and acidic residues" evidence="1">
    <location>
        <begin position="34"/>
        <end position="56"/>
    </location>
</feature>
<name>A0A835CPZ4_APHGI</name>
<dbReference type="OrthoDB" id="8197488at2759"/>
<feature type="compositionally biased region" description="Basic residues" evidence="1">
    <location>
        <begin position="108"/>
        <end position="128"/>
    </location>
</feature>
<dbReference type="PANTHER" id="PTHR46940:SF1">
    <property type="entry name" value="NKAP DOMAIN CONTAINING 1"/>
    <property type="match status" value="1"/>
</dbReference>
<feature type="region of interest" description="Disordered" evidence="1">
    <location>
        <begin position="1"/>
        <end position="350"/>
    </location>
</feature>
<feature type="compositionally biased region" description="Pro residues" evidence="1">
    <location>
        <begin position="216"/>
        <end position="229"/>
    </location>
</feature>
<gene>
    <name evidence="2" type="ORF">HCN44_002751</name>
</gene>
<evidence type="ECO:0000256" key="1">
    <source>
        <dbReference type="SAM" id="MobiDB-lite"/>
    </source>
</evidence>
<feature type="compositionally biased region" description="Low complexity" evidence="1">
    <location>
        <begin position="319"/>
        <end position="330"/>
    </location>
</feature>
<keyword evidence="3" id="KW-1185">Reference proteome</keyword>
<comment type="caution">
    <text evidence="2">The sequence shown here is derived from an EMBL/GenBank/DDBJ whole genome shotgun (WGS) entry which is preliminary data.</text>
</comment>
<feature type="compositionally biased region" description="Polar residues" evidence="1">
    <location>
        <begin position="196"/>
        <end position="208"/>
    </location>
</feature>
<dbReference type="Pfam" id="PF15692">
    <property type="entry name" value="NKAP"/>
    <property type="match status" value="1"/>
</dbReference>
<dbReference type="EMBL" id="JACMRX010000004">
    <property type="protein sequence ID" value="KAF7991189.1"/>
    <property type="molecule type" value="Genomic_DNA"/>
</dbReference>
<proteinExistence type="predicted"/>
<feature type="compositionally biased region" description="Low complexity" evidence="1">
    <location>
        <begin position="147"/>
        <end position="160"/>
    </location>
</feature>
<accession>A0A835CPZ4</accession>
<feature type="compositionally biased region" description="Basic and acidic residues" evidence="1">
    <location>
        <begin position="263"/>
        <end position="296"/>
    </location>
</feature>
<organism evidence="2 3">
    <name type="scientific">Aphidius gifuensis</name>
    <name type="common">Parasitoid wasp</name>
    <dbReference type="NCBI Taxonomy" id="684658"/>
    <lineage>
        <taxon>Eukaryota</taxon>
        <taxon>Metazoa</taxon>
        <taxon>Ecdysozoa</taxon>
        <taxon>Arthropoda</taxon>
        <taxon>Hexapoda</taxon>
        <taxon>Insecta</taxon>
        <taxon>Pterygota</taxon>
        <taxon>Neoptera</taxon>
        <taxon>Endopterygota</taxon>
        <taxon>Hymenoptera</taxon>
        <taxon>Apocrita</taxon>
        <taxon>Ichneumonoidea</taxon>
        <taxon>Braconidae</taxon>
        <taxon>Aphidiinae</taxon>
        <taxon>Aphidius</taxon>
    </lineage>
</organism>
<dbReference type="AlphaFoldDB" id="A0A835CPZ4"/>
<feature type="compositionally biased region" description="Basic and acidic residues" evidence="1">
    <location>
        <begin position="65"/>
        <end position="76"/>
    </location>
</feature>
<reference evidence="2 3" key="1">
    <citation type="submission" date="2020-08" db="EMBL/GenBank/DDBJ databases">
        <title>Aphidius gifuensis genome sequencing and assembly.</title>
        <authorList>
            <person name="Du Z."/>
        </authorList>
    </citation>
    <scope>NUCLEOTIDE SEQUENCE [LARGE SCALE GENOMIC DNA]</scope>
    <source>
        <strain evidence="2">YNYX2018</strain>
        <tissue evidence="2">Adults</tissue>
    </source>
</reference>
<evidence type="ECO:0000313" key="2">
    <source>
        <dbReference type="EMBL" id="KAF7991189.1"/>
    </source>
</evidence>
<dbReference type="Proteomes" id="UP000639338">
    <property type="component" value="Unassembled WGS sequence"/>
</dbReference>
<sequence>MSRYDDGRRRGNTTSTSSSSSKMRMDTGVQSRGYGERDNSTSKRKELDNVMRKARESQSSYWNKKLLEAEERDPNRWRHSGYKELYVGGSGGGQGQGQSSSNDTGRNHNPRSPRSPRPRSPHSPKTRSPRGEQIRERTNIKTRPARSPSSGSTCSDKSCSVCSPRDNNRYRRTTGNSRSRSRSILTPVRQRHTKETIVSTTNSSSRQTAQHRTRPRSPPLPPMPRPRSPPLREAASSSSSQQQQHHQHHHQQQQQQQHLSRQQHKEYRAIKEKEAKLRRKERSERQHSRVPEDPRVPDPIPLMRRPVKIEKTSSGHGKVAAVSHPVVESSVSEDSDSSSNASQVGPPKMTLSERFGKMAQWSVDRRDMENMRITKDGENAMKVVIEGEERIARLGYDSPPPGHYPESLAAQGPRGLDCWDDVRVRYDYYKARGYLRDLTLDDYVKWEEWWYKYQEWLEAERYYEQWATSGGRLGGGGGRKRRGRRNNPNH</sequence>
<feature type="compositionally biased region" description="Basic and acidic residues" evidence="1">
    <location>
        <begin position="129"/>
        <end position="139"/>
    </location>
</feature>